<keyword evidence="7" id="KW-1185">Reference proteome</keyword>
<evidence type="ECO:0000256" key="2">
    <source>
        <dbReference type="ARBA" id="ARBA00007515"/>
    </source>
</evidence>
<feature type="domain" description="K Homology" evidence="5">
    <location>
        <begin position="109"/>
        <end position="183"/>
    </location>
</feature>
<dbReference type="PANTHER" id="PTHR12826">
    <property type="entry name" value="RIBONUCLEASE Y"/>
    <property type="match status" value="1"/>
</dbReference>
<dbReference type="InterPro" id="IPR055211">
    <property type="entry name" value="KH_PNO1_2nd"/>
</dbReference>
<dbReference type="PANTHER" id="PTHR12826:SF13">
    <property type="entry name" value="RNA-BINDING PROTEIN PNO1"/>
    <property type="match status" value="1"/>
</dbReference>
<evidence type="ECO:0000313" key="6">
    <source>
        <dbReference type="EMBL" id="KAF4393710.1"/>
    </source>
</evidence>
<comment type="subcellular location">
    <subcellularLocation>
        <location evidence="1">Nucleus</location>
        <location evidence="1">Nucleolus</location>
    </subcellularLocation>
</comment>
<dbReference type="Proteomes" id="UP000583929">
    <property type="component" value="Unassembled WGS sequence"/>
</dbReference>
<dbReference type="SMART" id="SM00322">
    <property type="entry name" value="KH"/>
    <property type="match status" value="1"/>
</dbReference>
<evidence type="ECO:0000256" key="1">
    <source>
        <dbReference type="ARBA" id="ARBA00004604"/>
    </source>
</evidence>
<dbReference type="EMBL" id="JAATIQ010000048">
    <property type="protein sequence ID" value="KAF4393710.1"/>
    <property type="molecule type" value="Genomic_DNA"/>
</dbReference>
<comment type="similarity">
    <text evidence="2">Belongs to the PNO1 family.</text>
</comment>
<name>A0A7J6HH45_CANSA</name>
<sequence length="207" mass="23485">MNSNIVPPKPKFRALKAQEMSNGKVEFRMIYVPRHRYAPLKKSWMDIYAPIYEEMKIDIRMNLRAQKVELKTRKDTPDITNLQKCADFVQAFMLGFEVIDAIALLRLDELYVESFEIKDVRRLSGKAQLSRTIGRVAGKGGKNKFEIENGSTTRIVVADHKIHILGSFANIKIARSAICLSILGSPQPKIRAKLRALTARLAESILT</sequence>
<keyword evidence="3" id="KW-0694">RNA-binding</keyword>
<dbReference type="AlphaFoldDB" id="A0A7J6HH45"/>
<dbReference type="SUPFAM" id="SSF54791">
    <property type="entry name" value="Eukaryotic type KH-domain (KH-domain type I)"/>
    <property type="match status" value="1"/>
</dbReference>
<proteinExistence type="inferred from homology"/>
<gene>
    <name evidence="6" type="ORF">G4B88_007696</name>
</gene>
<dbReference type="InterPro" id="IPR055212">
    <property type="entry name" value="KH-I_PNO1_first"/>
</dbReference>
<protein>
    <recommendedName>
        <fullName evidence="5">K Homology domain-containing protein</fullName>
    </recommendedName>
</protein>
<dbReference type="CDD" id="cd22391">
    <property type="entry name" value="KH-I_PNO1_rpt1"/>
    <property type="match status" value="1"/>
</dbReference>
<reference evidence="6 7" key="1">
    <citation type="journal article" date="2020" name="bioRxiv">
        <title>Sequence and annotation of 42 cannabis genomes reveals extensive copy number variation in cannabinoid synthesis and pathogen resistance genes.</title>
        <authorList>
            <person name="Mckernan K.J."/>
            <person name="Helbert Y."/>
            <person name="Kane L.T."/>
            <person name="Ebling H."/>
            <person name="Zhang L."/>
            <person name="Liu B."/>
            <person name="Eaton Z."/>
            <person name="Mclaughlin S."/>
            <person name="Kingan S."/>
            <person name="Baybayan P."/>
            <person name="Concepcion G."/>
            <person name="Jordan M."/>
            <person name="Riva A."/>
            <person name="Barbazuk W."/>
            <person name="Harkins T."/>
        </authorList>
    </citation>
    <scope>NUCLEOTIDE SEQUENCE [LARGE SCALE GENOMIC DNA]</scope>
    <source>
        <strain evidence="7">cv. Jamaican Lion 4</strain>
        <tissue evidence="6">Leaf</tissue>
    </source>
</reference>
<keyword evidence="4" id="KW-0539">Nucleus</keyword>
<dbReference type="GO" id="GO:0003723">
    <property type="term" value="F:RNA binding"/>
    <property type="evidence" value="ECO:0007669"/>
    <property type="project" value="UniProtKB-KW"/>
</dbReference>
<evidence type="ECO:0000256" key="3">
    <source>
        <dbReference type="ARBA" id="ARBA00022884"/>
    </source>
</evidence>
<organism evidence="6 7">
    <name type="scientific">Cannabis sativa</name>
    <name type="common">Hemp</name>
    <name type="synonym">Marijuana</name>
    <dbReference type="NCBI Taxonomy" id="3483"/>
    <lineage>
        <taxon>Eukaryota</taxon>
        <taxon>Viridiplantae</taxon>
        <taxon>Streptophyta</taxon>
        <taxon>Embryophyta</taxon>
        <taxon>Tracheophyta</taxon>
        <taxon>Spermatophyta</taxon>
        <taxon>Magnoliopsida</taxon>
        <taxon>eudicotyledons</taxon>
        <taxon>Gunneridae</taxon>
        <taxon>Pentapetalae</taxon>
        <taxon>rosids</taxon>
        <taxon>fabids</taxon>
        <taxon>Rosales</taxon>
        <taxon>Cannabaceae</taxon>
        <taxon>Cannabis</taxon>
    </lineage>
</organism>
<accession>A0A7J6HH45</accession>
<dbReference type="InterPro" id="IPR036612">
    <property type="entry name" value="KH_dom_type_1_sf"/>
</dbReference>
<dbReference type="InterPro" id="IPR004087">
    <property type="entry name" value="KH_dom"/>
</dbReference>
<evidence type="ECO:0000313" key="7">
    <source>
        <dbReference type="Proteomes" id="UP000583929"/>
    </source>
</evidence>
<evidence type="ECO:0000259" key="5">
    <source>
        <dbReference type="SMART" id="SM00322"/>
    </source>
</evidence>
<dbReference type="Pfam" id="PF22891">
    <property type="entry name" value="KH_PNO1_2nd"/>
    <property type="match status" value="1"/>
</dbReference>
<dbReference type="GO" id="GO:0005730">
    <property type="term" value="C:nucleolus"/>
    <property type="evidence" value="ECO:0007669"/>
    <property type="project" value="UniProtKB-SubCell"/>
</dbReference>
<comment type="caution">
    <text evidence="6">The sequence shown here is derived from an EMBL/GenBank/DDBJ whole genome shotgun (WGS) entry which is preliminary data.</text>
</comment>
<dbReference type="Gene3D" id="3.30.1370.10">
    <property type="entry name" value="K Homology domain, type 1"/>
    <property type="match status" value="1"/>
</dbReference>
<evidence type="ECO:0000256" key="4">
    <source>
        <dbReference type="ARBA" id="ARBA00023242"/>
    </source>
</evidence>